<evidence type="ECO:0000256" key="1">
    <source>
        <dbReference type="SAM" id="SignalP"/>
    </source>
</evidence>
<dbReference type="InterPro" id="IPR056953">
    <property type="entry name" value="CUT_N"/>
</dbReference>
<reference evidence="4 5" key="1">
    <citation type="submission" date="2022-01" db="EMBL/GenBank/DDBJ databases">
        <title>A chromosomal length assembly of Cordylochernes scorpioides.</title>
        <authorList>
            <person name="Zeh D."/>
            <person name="Zeh J."/>
        </authorList>
    </citation>
    <scope>NUCLEOTIDE SEQUENCE [LARGE SCALE GENOMIC DNA]</scope>
    <source>
        <strain evidence="4">IN4F17</strain>
        <tissue evidence="4">Whole Body</tissue>
    </source>
</reference>
<dbReference type="Pfam" id="PF25057">
    <property type="entry name" value="CUT_N"/>
    <property type="match status" value="2"/>
</dbReference>
<dbReference type="PANTHER" id="PTHR47327">
    <property type="entry name" value="FI18240P1-RELATED"/>
    <property type="match status" value="1"/>
</dbReference>
<name>A0ABY6LDX5_9ARAC</name>
<evidence type="ECO:0000313" key="5">
    <source>
        <dbReference type="Proteomes" id="UP001235939"/>
    </source>
</evidence>
<dbReference type="PROSITE" id="PS50948">
    <property type="entry name" value="PAN"/>
    <property type="match status" value="3"/>
</dbReference>
<evidence type="ECO:0000313" key="4">
    <source>
        <dbReference type="EMBL" id="UYV79377.1"/>
    </source>
</evidence>
<dbReference type="InterPro" id="IPR036249">
    <property type="entry name" value="Thioredoxin-like_sf"/>
</dbReference>
<dbReference type="InterPro" id="IPR013766">
    <property type="entry name" value="Thioredoxin_domain"/>
</dbReference>
<feature type="domain" description="ZP" evidence="3">
    <location>
        <begin position="355"/>
        <end position="592"/>
    </location>
</feature>
<feature type="domain" description="Apple" evidence="2">
    <location>
        <begin position="17"/>
        <end position="101"/>
    </location>
</feature>
<feature type="signal peptide" evidence="1">
    <location>
        <begin position="1"/>
        <end position="19"/>
    </location>
</feature>
<dbReference type="SMART" id="SM00473">
    <property type="entry name" value="PAN_AP"/>
    <property type="match status" value="5"/>
</dbReference>
<dbReference type="Gene3D" id="3.50.4.10">
    <property type="entry name" value="Hepatocyte Growth Factor"/>
    <property type="match status" value="4"/>
</dbReference>
<dbReference type="SUPFAM" id="SSF57414">
    <property type="entry name" value="Hairpin loop containing domain-like"/>
    <property type="match status" value="4"/>
</dbReference>
<dbReference type="PROSITE" id="PS51034">
    <property type="entry name" value="ZP_2"/>
    <property type="match status" value="2"/>
</dbReference>
<keyword evidence="5" id="KW-1185">Reference proteome</keyword>
<feature type="chain" id="PRO_5045818718" evidence="1">
    <location>
        <begin position="20"/>
        <end position="1281"/>
    </location>
</feature>
<protein>
    <submittedName>
        <fullName evidence="4">Uncharacterized protein</fullName>
    </submittedName>
</protein>
<dbReference type="SMART" id="SM00241">
    <property type="entry name" value="ZP"/>
    <property type="match status" value="2"/>
</dbReference>
<proteinExistence type="predicted"/>
<dbReference type="Pfam" id="PF14295">
    <property type="entry name" value="PAN_4"/>
    <property type="match status" value="2"/>
</dbReference>
<dbReference type="Proteomes" id="UP001235939">
    <property type="component" value="Chromosome 17"/>
</dbReference>
<feature type="domain" description="Apple" evidence="2">
    <location>
        <begin position="109"/>
        <end position="190"/>
    </location>
</feature>
<dbReference type="SUPFAM" id="SSF52833">
    <property type="entry name" value="Thioredoxin-like"/>
    <property type="match status" value="1"/>
</dbReference>
<dbReference type="InterPro" id="IPR003609">
    <property type="entry name" value="Pan_app"/>
</dbReference>
<dbReference type="Pfam" id="PF00085">
    <property type="entry name" value="Thioredoxin"/>
    <property type="match status" value="1"/>
</dbReference>
<keyword evidence="1" id="KW-0732">Signal</keyword>
<dbReference type="InterPro" id="IPR052774">
    <property type="entry name" value="Celegans_DevNeuronal_Protein"/>
</dbReference>
<feature type="domain" description="ZP" evidence="3">
    <location>
        <begin position="936"/>
        <end position="1173"/>
    </location>
</feature>
<dbReference type="Gene3D" id="3.40.30.10">
    <property type="entry name" value="Glutaredoxin"/>
    <property type="match status" value="1"/>
</dbReference>
<sequence length="1281" mass="143630">MDWRLPVLVLAGMVAQSQGNLTFLKSTNLEYSGSTYYTFKNLSLYECHKWCQDERECVAAVFSYVLAGVQDTTCLLQNDTDARKPTALPQTRVNTYFFNKVNLRTENLCGRLWTFERFPNKLIRGLDNAILYTASRESCLAACLTETRFVCRSAEFNYVTLECHLSDADRRRPSARLLDSQGVDYFENSCLQADQVCASPARQYHPGLPTSTPVQPFLRRFVGSHYYPDKQILVSSRLECQRQCSLENTFVCRSLLFNAETRLCNLYHLDSAIFAIPEPPPSYTAQASPMEGGVYLETACGTETLSGGNRTSALEVQESRNPLPEAVSAPTTTAPVKQGDPTCDVFGVCYDVSIQCTESKIAVHVKTNKPFRGRIYALGRSETCNAHVHNSQKFQLDLSLTGQECNTQSMGGVYTNTVVLQHHNVVLTKADKVYNVRCTYETSSRNVTFGMMPVRLTFRDPETVQVTAAPEAPLPRLLIMGLDGREATTVQIGDRLTFHIEIPENTPYGIFARSCVAMAKDARSTFEVIDERGCPVDSAIFPKFQQIGANSLESTYEAFRFTESYGVIFQCNVKYCIGTCEPVNCDGEEESWGRRRRRRTVSDDEMTLSKEILVLDFGDEGNLTFLKSTNLEYSGSTYYTFKNLSLYECHKWCQDERECVAAVFSYVLAGVQDTTCLLQNDTDARKPTALPQTRVNTYFFNKVNLRTDNAILYTASRESCLAACLTETRFVCRSAEFNYVTLECHLSDADRRRPSARLLDSQGVDYFENSCLQADQVCASPARQYHPGLPTSTPVQPFLRRFVGSHYYPDKQILVSSRLECQRQCSLENTFVCRSLLFNAETRLCNLYHLDSAIFAIPEPPPSYTAQASPMEGGVYLETACGTETLSGGNRTSALEVQESRNPLPEAVSAPTTTAPVKQGDPTCDVFGVCYDVSIQCTESKIAVHVKTNKPFRGRIYALGRSETCNAHVHNSQKFQLDLSLTGQECNTQSMGGVYTNTVVLQHHNVVLTKADKVYNVRCTYETSSRNVTFGMMPVRLTFRDPETVQVTAAPEAPLPRLLIMGLDGREATTVQIGDRLTFHIEIPENTPYGIFARSCVAMAKDARSTFEVIDERGCPVDSAIFPKFQQIGANSLESTYEAFRFTESYGVIFQCNVKYCIGTCEPVNCDGEEESWGRRRRRRTVSDDEMTLSKEILVLDFGDEGPADSMRERSQTNNATHPISKRSLNEHTDLITDLNTTSFRPTVLGKETAWVVEFYQSWCGFCQRFAPIYKEFAKDVFGGS</sequence>
<feature type="domain" description="Apple" evidence="2">
    <location>
        <begin position="676"/>
        <end position="771"/>
    </location>
</feature>
<evidence type="ECO:0000259" key="2">
    <source>
        <dbReference type="PROSITE" id="PS50948"/>
    </source>
</evidence>
<evidence type="ECO:0000259" key="3">
    <source>
        <dbReference type="PROSITE" id="PS51034"/>
    </source>
</evidence>
<dbReference type="Pfam" id="PF00024">
    <property type="entry name" value="PAN_1"/>
    <property type="match status" value="4"/>
</dbReference>
<dbReference type="PANTHER" id="PTHR47327:SF1">
    <property type="entry name" value="RE15579P"/>
    <property type="match status" value="1"/>
</dbReference>
<dbReference type="InterPro" id="IPR001507">
    <property type="entry name" value="ZP_dom"/>
</dbReference>
<organism evidence="4 5">
    <name type="scientific">Cordylochernes scorpioides</name>
    <dbReference type="NCBI Taxonomy" id="51811"/>
    <lineage>
        <taxon>Eukaryota</taxon>
        <taxon>Metazoa</taxon>
        <taxon>Ecdysozoa</taxon>
        <taxon>Arthropoda</taxon>
        <taxon>Chelicerata</taxon>
        <taxon>Arachnida</taxon>
        <taxon>Pseudoscorpiones</taxon>
        <taxon>Cheliferoidea</taxon>
        <taxon>Chernetidae</taxon>
        <taxon>Cordylochernes</taxon>
    </lineage>
</organism>
<dbReference type="EMBL" id="CP092879">
    <property type="protein sequence ID" value="UYV79377.1"/>
    <property type="molecule type" value="Genomic_DNA"/>
</dbReference>
<gene>
    <name evidence="4" type="ORF">LAZ67_17002369</name>
</gene>
<dbReference type="CDD" id="cd01099">
    <property type="entry name" value="PAN_AP_HGF"/>
    <property type="match status" value="4"/>
</dbReference>
<accession>A0ABY6LDX5</accession>